<dbReference type="SUPFAM" id="SSF53955">
    <property type="entry name" value="Lysozyme-like"/>
    <property type="match status" value="1"/>
</dbReference>
<accession>A0A7Y9FK39</accession>
<evidence type="ECO:0000256" key="5">
    <source>
        <dbReference type="ARBA" id="ARBA00023200"/>
    </source>
</evidence>
<name>A0A7Y9FK39_9SPHN</name>
<dbReference type="InterPro" id="IPR051018">
    <property type="entry name" value="Bacteriophage_GH24"/>
</dbReference>
<reference evidence="8 9" key="1">
    <citation type="submission" date="2020-07" db="EMBL/GenBank/DDBJ databases">
        <authorList>
            <person name="Partida-Martinez L."/>
            <person name="Huntemann M."/>
            <person name="Clum A."/>
            <person name="Wang J."/>
            <person name="Palaniappan K."/>
            <person name="Ritter S."/>
            <person name="Chen I.-M."/>
            <person name="Stamatis D."/>
            <person name="Reddy T."/>
            <person name="O'Malley R."/>
            <person name="Daum C."/>
            <person name="Shapiro N."/>
            <person name="Ivanova N."/>
            <person name="Kyrpides N."/>
            <person name="Woyke T."/>
        </authorList>
    </citation>
    <scope>NUCLEOTIDE SEQUENCE [LARGE SCALE GENOMIC DNA]</scope>
    <source>
        <strain evidence="8 9">AS2.3</strain>
    </source>
</reference>
<reference evidence="8 9" key="2">
    <citation type="submission" date="2020-08" db="EMBL/GenBank/DDBJ databases">
        <title>The Agave Microbiome: Exploring the role of microbial communities in plant adaptations to desert environments.</title>
        <authorList>
            <person name="Partida-Martinez L.P."/>
        </authorList>
    </citation>
    <scope>NUCLEOTIDE SEQUENCE [LARGE SCALE GENOMIC DNA]</scope>
    <source>
        <strain evidence="8 9">AS2.3</strain>
    </source>
</reference>
<dbReference type="InterPro" id="IPR033907">
    <property type="entry name" value="Endolysin_autolysin"/>
</dbReference>
<proteinExistence type="inferred from homology"/>
<evidence type="ECO:0000256" key="3">
    <source>
        <dbReference type="ARBA" id="ARBA00022638"/>
    </source>
</evidence>
<evidence type="ECO:0000256" key="7">
    <source>
        <dbReference type="RuleBase" id="RU003788"/>
    </source>
</evidence>
<dbReference type="InterPro" id="IPR023347">
    <property type="entry name" value="Lysozyme_dom_sf"/>
</dbReference>
<dbReference type="Gene3D" id="1.10.530.40">
    <property type="match status" value="1"/>
</dbReference>
<evidence type="ECO:0000256" key="2">
    <source>
        <dbReference type="ARBA" id="ARBA00022529"/>
    </source>
</evidence>
<dbReference type="GO" id="GO:0003796">
    <property type="term" value="F:lysozyme activity"/>
    <property type="evidence" value="ECO:0007669"/>
    <property type="project" value="UniProtKB-EC"/>
</dbReference>
<dbReference type="GO" id="GO:0031640">
    <property type="term" value="P:killing of cells of another organism"/>
    <property type="evidence" value="ECO:0007669"/>
    <property type="project" value="UniProtKB-KW"/>
</dbReference>
<comment type="caution">
    <text evidence="8">The sequence shown here is derived from an EMBL/GenBank/DDBJ whole genome shotgun (WGS) entry which is preliminary data.</text>
</comment>
<keyword evidence="6 7" id="KW-0326">Glycosidase</keyword>
<keyword evidence="3 7" id="KW-0081">Bacteriolytic enzyme</keyword>
<dbReference type="InterPro" id="IPR002196">
    <property type="entry name" value="Glyco_hydro_24"/>
</dbReference>
<dbReference type="Pfam" id="PF00959">
    <property type="entry name" value="Phage_lysozyme"/>
    <property type="match status" value="1"/>
</dbReference>
<evidence type="ECO:0000313" key="8">
    <source>
        <dbReference type="EMBL" id="NYD88739.1"/>
    </source>
</evidence>
<gene>
    <name evidence="8" type="ORF">HD841_000508</name>
</gene>
<dbReference type="InterPro" id="IPR023346">
    <property type="entry name" value="Lysozyme-like_dom_sf"/>
</dbReference>
<dbReference type="HAMAP" id="MF_04110">
    <property type="entry name" value="ENDOLYSIN_T4"/>
    <property type="match status" value="1"/>
</dbReference>
<dbReference type="InterPro" id="IPR034690">
    <property type="entry name" value="Endolysin_T4_type"/>
</dbReference>
<evidence type="ECO:0000256" key="6">
    <source>
        <dbReference type="ARBA" id="ARBA00023295"/>
    </source>
</evidence>
<dbReference type="Proteomes" id="UP000517753">
    <property type="component" value="Unassembled WGS sequence"/>
</dbReference>
<dbReference type="CDD" id="cd00737">
    <property type="entry name" value="lyz_endolysin_autolysin"/>
    <property type="match status" value="1"/>
</dbReference>
<keyword evidence="2 7" id="KW-0929">Antimicrobial</keyword>
<comment type="catalytic activity">
    <reaction evidence="1 7">
        <text>Hydrolysis of (1-&gt;4)-beta-linkages between N-acetylmuramic acid and N-acetyl-D-glucosamine residues in a peptidoglycan and between N-acetyl-D-glucosamine residues in chitodextrins.</text>
        <dbReference type="EC" id="3.2.1.17"/>
    </reaction>
</comment>
<protein>
    <recommendedName>
        <fullName evidence="7">Lysozyme</fullName>
        <ecNumber evidence="7">3.2.1.17</ecNumber>
    </recommendedName>
</protein>
<dbReference type="AlphaFoldDB" id="A0A7Y9FK39"/>
<keyword evidence="9" id="KW-1185">Reference proteome</keyword>
<sequence length="149" mass="15863">MKRTTSPAGRKAIRGFEGDRLTAYPDPATGGDPWTIGVGHTGPEVKRGMTITEAQSAAYLIADLAKFEAAVNAAAPVTTQAQFDAMVSLAFNIGASAFARSTLVKKHNAGDYDGAARQFVAWNRAAGRVMPGLTRRREAEARMYRGMAS</sequence>
<evidence type="ECO:0000256" key="1">
    <source>
        <dbReference type="ARBA" id="ARBA00000632"/>
    </source>
</evidence>
<dbReference type="GO" id="GO:0016998">
    <property type="term" value="P:cell wall macromolecule catabolic process"/>
    <property type="evidence" value="ECO:0007669"/>
    <property type="project" value="InterPro"/>
</dbReference>
<dbReference type="GO" id="GO:0009253">
    <property type="term" value="P:peptidoglycan catabolic process"/>
    <property type="evidence" value="ECO:0007669"/>
    <property type="project" value="InterPro"/>
</dbReference>
<dbReference type="EMBL" id="JACCBY010000001">
    <property type="protein sequence ID" value="NYD88739.1"/>
    <property type="molecule type" value="Genomic_DNA"/>
</dbReference>
<keyword evidence="5" id="KW-1035">Host cytoplasm</keyword>
<dbReference type="EC" id="3.2.1.17" evidence="7"/>
<comment type="similarity">
    <text evidence="7">Belongs to the glycosyl hydrolase 24 family.</text>
</comment>
<evidence type="ECO:0000256" key="4">
    <source>
        <dbReference type="ARBA" id="ARBA00022801"/>
    </source>
</evidence>
<dbReference type="PANTHER" id="PTHR38107:SF3">
    <property type="entry name" value="LYSOZYME RRRD-RELATED"/>
    <property type="match status" value="1"/>
</dbReference>
<keyword evidence="4 7" id="KW-0378">Hydrolase</keyword>
<dbReference type="RefSeq" id="WP_179507298.1">
    <property type="nucleotide sequence ID" value="NZ_JACCBY010000001.1"/>
</dbReference>
<dbReference type="GO" id="GO:0042742">
    <property type="term" value="P:defense response to bacterium"/>
    <property type="evidence" value="ECO:0007669"/>
    <property type="project" value="UniProtKB-KW"/>
</dbReference>
<organism evidence="8 9">
    <name type="scientific">Sphingomonas melonis</name>
    <dbReference type="NCBI Taxonomy" id="152682"/>
    <lineage>
        <taxon>Bacteria</taxon>
        <taxon>Pseudomonadati</taxon>
        <taxon>Pseudomonadota</taxon>
        <taxon>Alphaproteobacteria</taxon>
        <taxon>Sphingomonadales</taxon>
        <taxon>Sphingomonadaceae</taxon>
        <taxon>Sphingomonas</taxon>
    </lineage>
</organism>
<evidence type="ECO:0000313" key="9">
    <source>
        <dbReference type="Proteomes" id="UP000517753"/>
    </source>
</evidence>
<dbReference type="PANTHER" id="PTHR38107">
    <property type="match status" value="1"/>
</dbReference>